<sequence length="146" mass="17128">SVRFLRKIQTAQFIVQNHTSKEFPFLDVLGNLRIRITYYSALSRILFAEDNVDRDFEEFIKPWDATLVELGTLNSLQAFRQPAVKATLSGIFRDLRGFLSAIQSRKNFLMFFEWFYPNHMQVLCHALEAWSDDGLAIAILKFFHEF</sequence>
<evidence type="ECO:0000256" key="3">
    <source>
        <dbReference type="ARBA" id="ARBA00009466"/>
    </source>
</evidence>
<keyword evidence="7" id="KW-0539">Nucleus</keyword>
<dbReference type="OrthoDB" id="244158at2759"/>
<protein>
    <submittedName>
        <fullName evidence="8">3720_t:CDS:1</fullName>
    </submittedName>
</protein>
<dbReference type="Proteomes" id="UP000789342">
    <property type="component" value="Unassembled WGS sequence"/>
</dbReference>
<organism evidence="8 9">
    <name type="scientific">Acaulospora morrowiae</name>
    <dbReference type="NCBI Taxonomy" id="94023"/>
    <lineage>
        <taxon>Eukaryota</taxon>
        <taxon>Fungi</taxon>
        <taxon>Fungi incertae sedis</taxon>
        <taxon>Mucoromycota</taxon>
        <taxon>Glomeromycotina</taxon>
        <taxon>Glomeromycetes</taxon>
        <taxon>Diversisporales</taxon>
        <taxon>Acaulosporaceae</taxon>
        <taxon>Acaulospora</taxon>
    </lineage>
</organism>
<comment type="similarity">
    <text evidence="3">Belongs to the exportin family.</text>
</comment>
<evidence type="ECO:0000256" key="4">
    <source>
        <dbReference type="ARBA" id="ARBA00022448"/>
    </source>
</evidence>
<dbReference type="PANTHER" id="PTHR12596">
    <property type="entry name" value="EXPORTIN 4,7-RELATED"/>
    <property type="match status" value="1"/>
</dbReference>
<dbReference type="PANTHER" id="PTHR12596:SF2">
    <property type="entry name" value="EXPORTIN-7 ISOFORM X1"/>
    <property type="match status" value="1"/>
</dbReference>
<proteinExistence type="inferred from homology"/>
<keyword evidence="9" id="KW-1185">Reference proteome</keyword>
<dbReference type="GO" id="GO:0005737">
    <property type="term" value="C:cytoplasm"/>
    <property type="evidence" value="ECO:0007669"/>
    <property type="project" value="UniProtKB-SubCell"/>
</dbReference>
<feature type="non-terminal residue" evidence="8">
    <location>
        <position position="146"/>
    </location>
</feature>
<comment type="subcellular location">
    <subcellularLocation>
        <location evidence="2">Cytoplasm</location>
    </subcellularLocation>
    <subcellularLocation>
        <location evidence="1">Nucleus</location>
    </subcellularLocation>
</comment>
<keyword evidence="4" id="KW-0813">Transport</keyword>
<evidence type="ECO:0000256" key="6">
    <source>
        <dbReference type="ARBA" id="ARBA00022927"/>
    </source>
</evidence>
<evidence type="ECO:0000256" key="5">
    <source>
        <dbReference type="ARBA" id="ARBA00022490"/>
    </source>
</evidence>
<reference evidence="8" key="1">
    <citation type="submission" date="2021-06" db="EMBL/GenBank/DDBJ databases">
        <authorList>
            <person name="Kallberg Y."/>
            <person name="Tangrot J."/>
            <person name="Rosling A."/>
        </authorList>
    </citation>
    <scope>NUCLEOTIDE SEQUENCE</scope>
    <source>
        <strain evidence="8">CL551</strain>
    </source>
</reference>
<dbReference type="AlphaFoldDB" id="A0A9N9P3Y3"/>
<keyword evidence="6" id="KW-0653">Protein transport</keyword>
<dbReference type="GO" id="GO:0005049">
    <property type="term" value="F:nuclear export signal receptor activity"/>
    <property type="evidence" value="ECO:0007669"/>
    <property type="project" value="InterPro"/>
</dbReference>
<keyword evidence="5" id="KW-0963">Cytoplasm</keyword>
<evidence type="ECO:0000313" key="8">
    <source>
        <dbReference type="EMBL" id="CAG8789106.1"/>
    </source>
</evidence>
<dbReference type="EMBL" id="CAJVPV010059651">
    <property type="protein sequence ID" value="CAG8789106.1"/>
    <property type="molecule type" value="Genomic_DNA"/>
</dbReference>
<dbReference type="GO" id="GO:0006611">
    <property type="term" value="P:protein export from nucleus"/>
    <property type="evidence" value="ECO:0007669"/>
    <property type="project" value="TreeGrafter"/>
</dbReference>
<evidence type="ECO:0000256" key="7">
    <source>
        <dbReference type="ARBA" id="ARBA00023242"/>
    </source>
</evidence>
<evidence type="ECO:0000256" key="1">
    <source>
        <dbReference type="ARBA" id="ARBA00004123"/>
    </source>
</evidence>
<evidence type="ECO:0000313" key="9">
    <source>
        <dbReference type="Proteomes" id="UP000789342"/>
    </source>
</evidence>
<comment type="caution">
    <text evidence="8">The sequence shown here is derived from an EMBL/GenBank/DDBJ whole genome shotgun (WGS) entry which is preliminary data.</text>
</comment>
<feature type="non-terminal residue" evidence="8">
    <location>
        <position position="1"/>
    </location>
</feature>
<dbReference type="GO" id="GO:0005643">
    <property type="term" value="C:nuclear pore"/>
    <property type="evidence" value="ECO:0007669"/>
    <property type="project" value="TreeGrafter"/>
</dbReference>
<name>A0A9N9P3Y3_9GLOM</name>
<accession>A0A9N9P3Y3</accession>
<dbReference type="InterPro" id="IPR044189">
    <property type="entry name" value="XPO4/7-like"/>
</dbReference>
<gene>
    <name evidence="8" type="ORF">AMORRO_LOCUS17980</name>
</gene>
<evidence type="ECO:0000256" key="2">
    <source>
        <dbReference type="ARBA" id="ARBA00004496"/>
    </source>
</evidence>